<dbReference type="Proteomes" id="UP000318080">
    <property type="component" value="Unassembled WGS sequence"/>
</dbReference>
<evidence type="ECO:0000313" key="4">
    <source>
        <dbReference type="Proteomes" id="UP000318080"/>
    </source>
</evidence>
<reference evidence="3 4" key="1">
    <citation type="submission" date="2019-06" db="EMBL/GenBank/DDBJ databases">
        <title>Draft genome of C. phoceense Strain 272.</title>
        <authorList>
            <person name="Pacheco L.G.C."/>
            <person name="Barberis C.M."/>
            <person name="Almuzara M.N."/>
            <person name="Traglia G.M."/>
            <person name="Santos C.S."/>
            <person name="Rocha D.J.P.G."/>
            <person name="Aguiar E.R.G.R."/>
            <person name="Vay C.A."/>
        </authorList>
    </citation>
    <scope>NUCLEOTIDE SEQUENCE [LARGE SCALE GENOMIC DNA]</scope>
    <source>
        <strain evidence="3 4">272</strain>
    </source>
</reference>
<keyword evidence="2" id="KW-0812">Transmembrane</keyword>
<dbReference type="STRING" id="1686286.GCA_900092335_01452"/>
<organism evidence="3 4">
    <name type="scientific">Corynebacterium phoceense</name>
    <dbReference type="NCBI Taxonomy" id="1686286"/>
    <lineage>
        <taxon>Bacteria</taxon>
        <taxon>Bacillati</taxon>
        <taxon>Actinomycetota</taxon>
        <taxon>Actinomycetes</taxon>
        <taxon>Mycobacteriales</taxon>
        <taxon>Corynebacteriaceae</taxon>
        <taxon>Corynebacterium</taxon>
    </lineage>
</organism>
<sequence>MEFQTQARWRTVLAVVVVALLASQWFVALFQWPGDIPLHRIYDIPAGETMYILVSVATVLFLIAGYGSVPDRVLIIVPLGVFANIVVGMSVNRLGLPFYGDTLGTIGASVIGGPILGLATAGLTAVLWGFSAPMMIPHVVSAAFVALAVSYCARVSVFSSLGSVMARGAFIGLINGILSSLTVLVALRGDSTPNAESFANFFVLLRMGEVEAIILQNLICDSIDKTFCVLIVLVLVRYLPPRPIAFFTFSGNEPRLSRILLTESEQEVKDVGRALNELVRETTGAAGMPRNEGSRAPGADEQGRHRA</sequence>
<proteinExistence type="predicted"/>
<feature type="transmembrane region" description="Helical" evidence="2">
    <location>
        <begin position="12"/>
        <end position="30"/>
    </location>
</feature>
<evidence type="ECO:0000256" key="1">
    <source>
        <dbReference type="SAM" id="MobiDB-lite"/>
    </source>
</evidence>
<feature type="transmembrane region" description="Helical" evidence="2">
    <location>
        <begin position="50"/>
        <end position="66"/>
    </location>
</feature>
<name>A0A540R7P1_9CORY</name>
<evidence type="ECO:0008006" key="5">
    <source>
        <dbReference type="Google" id="ProtNLM"/>
    </source>
</evidence>
<dbReference type="EMBL" id="VHIR01000006">
    <property type="protein sequence ID" value="TQE43760.1"/>
    <property type="molecule type" value="Genomic_DNA"/>
</dbReference>
<accession>A0A540R7P1</accession>
<dbReference type="AlphaFoldDB" id="A0A540R7P1"/>
<feature type="region of interest" description="Disordered" evidence="1">
    <location>
        <begin position="281"/>
        <end position="307"/>
    </location>
</feature>
<feature type="transmembrane region" description="Helical" evidence="2">
    <location>
        <begin position="164"/>
        <end position="187"/>
    </location>
</feature>
<evidence type="ECO:0000256" key="2">
    <source>
        <dbReference type="SAM" id="Phobius"/>
    </source>
</evidence>
<protein>
    <recommendedName>
        <fullName evidence="5">ECF transporter S component</fullName>
    </recommendedName>
</protein>
<evidence type="ECO:0000313" key="3">
    <source>
        <dbReference type="EMBL" id="TQE43760.1"/>
    </source>
</evidence>
<feature type="transmembrane region" description="Helical" evidence="2">
    <location>
        <begin position="73"/>
        <end position="91"/>
    </location>
</feature>
<keyword evidence="2" id="KW-1133">Transmembrane helix</keyword>
<gene>
    <name evidence="3" type="ORF">EJK80_05740</name>
</gene>
<comment type="caution">
    <text evidence="3">The sequence shown here is derived from an EMBL/GenBank/DDBJ whole genome shotgun (WGS) entry which is preliminary data.</text>
</comment>
<feature type="transmembrane region" description="Helical" evidence="2">
    <location>
        <begin position="103"/>
        <end position="127"/>
    </location>
</feature>
<feature type="transmembrane region" description="Helical" evidence="2">
    <location>
        <begin position="139"/>
        <end position="158"/>
    </location>
</feature>
<keyword evidence="4" id="KW-1185">Reference proteome</keyword>
<dbReference type="RefSeq" id="WP_141628801.1">
    <property type="nucleotide sequence ID" value="NZ_VHIR01000006.1"/>
</dbReference>
<keyword evidence="2" id="KW-0472">Membrane</keyword>